<dbReference type="Gene3D" id="3.10.170.20">
    <property type="match status" value="1"/>
</dbReference>
<dbReference type="Gene3D" id="2.10.25.10">
    <property type="entry name" value="Laminin"/>
    <property type="match status" value="1"/>
</dbReference>
<keyword evidence="6 8" id="KW-0482">Metalloprotease</keyword>
<feature type="binding site" evidence="8">
    <location>
        <position position="257"/>
    </location>
    <ligand>
        <name>Zn(2+)</name>
        <dbReference type="ChEBI" id="CHEBI:29105"/>
        <note>catalytic</note>
    </ligand>
</feature>
<evidence type="ECO:0000256" key="6">
    <source>
        <dbReference type="ARBA" id="ARBA00023049"/>
    </source>
</evidence>
<sequence>MFLVLLLSFISYSFQHECGVGPDWQPDLKQYPHEGRSLESGLNRDTHFKPLRIHFEYSALTLTEDQLSILQNEIIPPVQHWFQSVLSVNPLINNLINPFDTCNGLPVPSLHKTKGISDTDFIIYLNNEDSPFSNFIAYAAPCLIESRGRFNVLAGSFTINVYYFYNMPRYQQIGVAIHELTHDLAFSPSLYNWFVKPDGSRYKQEEIFKTVYYPHRGKSSTLLILPTVAEKAREIYGCETVEGLELEDYGSSSAGAHWEMKIVIEDYMVSVFPDFPSYSNLTLALFQDSGWYKVDFSYAQPITIGKNEGCERFEEKCITGSIVQAGFCTKTNTCDYTRTTPTRCDLYNYYEGIPSNYQYFQDPIYGGGRYSDYCPLMYSNQKRCRDNNENYDTSYGWKYGYSSRCFESSLVLESAGQSPVFAPSCYEVIRCEEDKVVVGIGDQNIDCPFSGGAVTVPGYDGYLHCPDSSICDEIVPCLNSCYGQGKCDNGVCRCDEGFGGKDCSIVCVGNCKSCNDLSSCTSCYSIATLENGVCYCPDGATWDDTQKVCMPGTIIGCPKECNGCADETTCAACYGSMTLNDKNLCECPSGTSFNVNSNTCETIIGCSDSCNGCDTPQACLSCYDTATLQNGDCICPDGHYFNPETKTCDIYITDGCSLGCQACQYSGECAKCTDENAIILYNKCFCKKGYYEDESLGSANCHSNFYIECNDDCTSCTSLESCTSCDDPLMTPKADGSCICPDGYYGLTLYGFTSCYKCVSGCKICDSEYNCLECTDPNGENYDSYCGCKIGYFNGWDQDGDRICLRKGLFSLRW</sequence>
<gene>
    <name evidence="11" type="ORF">BSTOLATCC_MIC21021</name>
</gene>
<feature type="chain" id="PRO_5043840830" description="EGF-like domain-containing protein" evidence="9">
    <location>
        <begin position="16"/>
        <end position="814"/>
    </location>
</feature>
<dbReference type="Gene3D" id="3.90.132.10">
    <property type="entry name" value="Leishmanolysin , domain 2"/>
    <property type="match status" value="1"/>
</dbReference>
<feature type="signal peptide" evidence="9">
    <location>
        <begin position="1"/>
        <end position="15"/>
    </location>
</feature>
<keyword evidence="2" id="KW-0645">Protease</keyword>
<dbReference type="GO" id="GO:0005737">
    <property type="term" value="C:cytoplasm"/>
    <property type="evidence" value="ECO:0007669"/>
    <property type="project" value="TreeGrafter"/>
</dbReference>
<keyword evidence="3 8" id="KW-0479">Metal-binding</keyword>
<dbReference type="InterPro" id="IPR001577">
    <property type="entry name" value="Peptidase_M8"/>
</dbReference>
<dbReference type="PANTHER" id="PTHR10942">
    <property type="entry name" value="LEISHMANOLYSIN-LIKE PEPTIDASE"/>
    <property type="match status" value="1"/>
</dbReference>
<dbReference type="AlphaFoldDB" id="A0AAU9IXW7"/>
<feature type="binding site" evidence="8">
    <location>
        <position position="178"/>
    </location>
    <ligand>
        <name>Zn(2+)</name>
        <dbReference type="ChEBI" id="CHEBI:29105"/>
        <note>catalytic</note>
    </ligand>
</feature>
<accession>A0AAU9IXW7</accession>
<dbReference type="GO" id="GO:0006508">
    <property type="term" value="P:proteolysis"/>
    <property type="evidence" value="ECO:0007669"/>
    <property type="project" value="UniProtKB-KW"/>
</dbReference>
<comment type="cofactor">
    <cofactor evidence="8">
        <name>Zn(2+)</name>
        <dbReference type="ChEBI" id="CHEBI:29105"/>
    </cofactor>
    <text evidence="8">Binds 1 zinc ion per subunit.</text>
</comment>
<dbReference type="PRINTS" id="PR00782">
    <property type="entry name" value="LSHMANOLYSIN"/>
</dbReference>
<feature type="active site" evidence="7">
    <location>
        <position position="179"/>
    </location>
</feature>
<dbReference type="GO" id="GO:0046872">
    <property type="term" value="F:metal ion binding"/>
    <property type="evidence" value="ECO:0007669"/>
    <property type="project" value="UniProtKB-KW"/>
</dbReference>
<keyword evidence="9" id="KW-0732">Signal</keyword>
<dbReference type="PROSITE" id="PS00022">
    <property type="entry name" value="EGF_1"/>
    <property type="match status" value="1"/>
</dbReference>
<dbReference type="FunFam" id="3.90.132.10:FF:000001">
    <property type="entry name" value="leishmanolysin-like peptidase isoform X2"/>
    <property type="match status" value="1"/>
</dbReference>
<feature type="domain" description="EGF-like" evidence="10">
    <location>
        <begin position="492"/>
        <end position="503"/>
    </location>
</feature>
<evidence type="ECO:0000256" key="5">
    <source>
        <dbReference type="ARBA" id="ARBA00022833"/>
    </source>
</evidence>
<dbReference type="Pfam" id="PF01457">
    <property type="entry name" value="Peptidase_M8"/>
    <property type="match status" value="1"/>
</dbReference>
<dbReference type="SUPFAM" id="SSF55486">
    <property type="entry name" value="Metalloproteases ('zincins'), catalytic domain"/>
    <property type="match status" value="1"/>
</dbReference>
<feature type="binding site" evidence="8">
    <location>
        <position position="182"/>
    </location>
    <ligand>
        <name>Zn(2+)</name>
        <dbReference type="ChEBI" id="CHEBI:29105"/>
        <note>catalytic</note>
    </ligand>
</feature>
<evidence type="ECO:0000256" key="9">
    <source>
        <dbReference type="SAM" id="SignalP"/>
    </source>
</evidence>
<evidence type="ECO:0000259" key="10">
    <source>
        <dbReference type="PROSITE" id="PS00022"/>
    </source>
</evidence>
<name>A0AAU9IXW7_9CILI</name>
<dbReference type="GO" id="GO:0016020">
    <property type="term" value="C:membrane"/>
    <property type="evidence" value="ECO:0007669"/>
    <property type="project" value="InterPro"/>
</dbReference>
<protein>
    <recommendedName>
        <fullName evidence="10">EGF-like domain-containing protein</fullName>
    </recommendedName>
</protein>
<proteinExistence type="inferred from homology"/>
<dbReference type="GO" id="GO:0004222">
    <property type="term" value="F:metalloendopeptidase activity"/>
    <property type="evidence" value="ECO:0007669"/>
    <property type="project" value="InterPro"/>
</dbReference>
<dbReference type="InterPro" id="IPR006212">
    <property type="entry name" value="Furin_repeat"/>
</dbReference>
<evidence type="ECO:0000313" key="11">
    <source>
        <dbReference type="EMBL" id="CAG9318548.1"/>
    </source>
</evidence>
<dbReference type="GO" id="GO:0007155">
    <property type="term" value="P:cell adhesion"/>
    <property type="evidence" value="ECO:0007669"/>
    <property type="project" value="InterPro"/>
</dbReference>
<dbReference type="InterPro" id="IPR009030">
    <property type="entry name" value="Growth_fac_rcpt_cys_sf"/>
</dbReference>
<evidence type="ECO:0000256" key="8">
    <source>
        <dbReference type="PIRSR" id="PIRSR601577-2"/>
    </source>
</evidence>
<evidence type="ECO:0000256" key="7">
    <source>
        <dbReference type="PIRSR" id="PIRSR601577-1"/>
    </source>
</evidence>
<dbReference type="SMART" id="SM00261">
    <property type="entry name" value="FU"/>
    <property type="match status" value="4"/>
</dbReference>
<dbReference type="SUPFAM" id="SSF57184">
    <property type="entry name" value="Growth factor receptor domain"/>
    <property type="match status" value="2"/>
</dbReference>
<evidence type="ECO:0000256" key="1">
    <source>
        <dbReference type="ARBA" id="ARBA00005860"/>
    </source>
</evidence>
<dbReference type="Gene3D" id="2.10.220.10">
    <property type="entry name" value="Hormone Receptor, Insulin-like Growth Factor Receptor 1, Chain A, domain 2"/>
    <property type="match status" value="2"/>
</dbReference>
<evidence type="ECO:0000256" key="4">
    <source>
        <dbReference type="ARBA" id="ARBA00022801"/>
    </source>
</evidence>
<dbReference type="PANTHER" id="PTHR10942:SF0">
    <property type="entry name" value="LEISHMANOLYSIN-LIKE PEPTIDASE"/>
    <property type="match status" value="1"/>
</dbReference>
<dbReference type="EMBL" id="CAJZBQ010000020">
    <property type="protein sequence ID" value="CAG9318548.1"/>
    <property type="molecule type" value="Genomic_DNA"/>
</dbReference>
<evidence type="ECO:0000256" key="2">
    <source>
        <dbReference type="ARBA" id="ARBA00022670"/>
    </source>
</evidence>
<dbReference type="SMART" id="SM00181">
    <property type="entry name" value="EGF"/>
    <property type="match status" value="5"/>
</dbReference>
<organism evidence="11 12">
    <name type="scientific">Blepharisma stoltei</name>
    <dbReference type="NCBI Taxonomy" id="1481888"/>
    <lineage>
        <taxon>Eukaryota</taxon>
        <taxon>Sar</taxon>
        <taxon>Alveolata</taxon>
        <taxon>Ciliophora</taxon>
        <taxon>Postciliodesmatophora</taxon>
        <taxon>Heterotrichea</taxon>
        <taxon>Heterotrichida</taxon>
        <taxon>Blepharismidae</taxon>
        <taxon>Blepharisma</taxon>
    </lineage>
</organism>
<keyword evidence="12" id="KW-1185">Reference proteome</keyword>
<reference evidence="11" key="1">
    <citation type="submission" date="2021-09" db="EMBL/GenBank/DDBJ databases">
        <authorList>
            <consortium name="AG Swart"/>
            <person name="Singh M."/>
            <person name="Singh A."/>
            <person name="Seah K."/>
            <person name="Emmerich C."/>
        </authorList>
    </citation>
    <scope>NUCLEOTIDE SEQUENCE</scope>
    <source>
        <strain evidence="11">ATCC30299</strain>
    </source>
</reference>
<comment type="similarity">
    <text evidence="1">Belongs to the peptidase M8 family.</text>
</comment>
<keyword evidence="4" id="KW-0378">Hydrolase</keyword>
<dbReference type="InterPro" id="IPR000742">
    <property type="entry name" value="EGF"/>
</dbReference>
<evidence type="ECO:0000313" key="12">
    <source>
        <dbReference type="Proteomes" id="UP001162131"/>
    </source>
</evidence>
<dbReference type="Proteomes" id="UP001162131">
    <property type="component" value="Unassembled WGS sequence"/>
</dbReference>
<keyword evidence="5 8" id="KW-0862">Zinc</keyword>
<comment type="caution">
    <text evidence="11">The sequence shown here is derived from an EMBL/GenBank/DDBJ whole genome shotgun (WGS) entry which is preliminary data.</text>
</comment>
<evidence type="ECO:0000256" key="3">
    <source>
        <dbReference type="ARBA" id="ARBA00022723"/>
    </source>
</evidence>